<dbReference type="STRING" id="1893.SAMN02787144_1001487"/>
<protein>
    <submittedName>
        <fullName evidence="4">NADP-dependent 3-hydroxy acid dehydrogenase YdfG</fullName>
    </submittedName>
</protein>
<evidence type="ECO:0000313" key="5">
    <source>
        <dbReference type="Proteomes" id="UP000181909"/>
    </source>
</evidence>
<gene>
    <name evidence="4" type="ORF">SAMN02787144_1001487</name>
</gene>
<accession>A0A1K1UC89</accession>
<dbReference type="Proteomes" id="UP000181909">
    <property type="component" value="Unassembled WGS sequence"/>
</dbReference>
<comment type="similarity">
    <text evidence="1 3">Belongs to the short-chain dehydrogenases/reductases (SDR) family.</text>
</comment>
<dbReference type="PROSITE" id="PS00061">
    <property type="entry name" value="ADH_SHORT"/>
    <property type="match status" value="1"/>
</dbReference>
<dbReference type="PRINTS" id="PR00080">
    <property type="entry name" value="SDRFAMILY"/>
</dbReference>
<reference evidence="4 5" key="1">
    <citation type="submission" date="2016-11" db="EMBL/GenBank/DDBJ databases">
        <authorList>
            <person name="Jaros S."/>
            <person name="Januszkiewicz K."/>
            <person name="Wedrychowicz H."/>
        </authorList>
    </citation>
    <scope>NUCLEOTIDE SEQUENCE [LARGE SCALE GENOMIC DNA]</scope>
    <source>
        <strain evidence="4 5">OK807</strain>
    </source>
</reference>
<evidence type="ECO:0000256" key="2">
    <source>
        <dbReference type="ARBA" id="ARBA00023002"/>
    </source>
</evidence>
<dbReference type="InterPro" id="IPR020904">
    <property type="entry name" value="Sc_DH/Rdtase_CS"/>
</dbReference>
<dbReference type="InterPro" id="IPR002347">
    <property type="entry name" value="SDR_fam"/>
</dbReference>
<evidence type="ECO:0000256" key="3">
    <source>
        <dbReference type="RuleBase" id="RU000363"/>
    </source>
</evidence>
<dbReference type="PANTHER" id="PTHR43669">
    <property type="entry name" value="5-KETO-D-GLUCONATE 5-REDUCTASE"/>
    <property type="match status" value="1"/>
</dbReference>
<evidence type="ECO:0000256" key="1">
    <source>
        <dbReference type="ARBA" id="ARBA00006484"/>
    </source>
</evidence>
<dbReference type="InterPro" id="IPR036291">
    <property type="entry name" value="NAD(P)-bd_dom_sf"/>
</dbReference>
<dbReference type="FunFam" id="3.40.50.720:FF:000084">
    <property type="entry name" value="Short-chain dehydrogenase reductase"/>
    <property type="match status" value="1"/>
</dbReference>
<proteinExistence type="inferred from homology"/>
<name>A0A1K1UC89_STRAR</name>
<dbReference type="PRINTS" id="PR00081">
    <property type="entry name" value="GDHRDH"/>
</dbReference>
<evidence type="ECO:0000313" key="4">
    <source>
        <dbReference type="EMBL" id="SFX10212.1"/>
    </source>
</evidence>
<organism evidence="4 5">
    <name type="scientific">Streptomyces atratus</name>
    <dbReference type="NCBI Taxonomy" id="1893"/>
    <lineage>
        <taxon>Bacteria</taxon>
        <taxon>Bacillati</taxon>
        <taxon>Actinomycetota</taxon>
        <taxon>Actinomycetes</taxon>
        <taxon>Kitasatosporales</taxon>
        <taxon>Streptomycetaceae</taxon>
        <taxon>Streptomyces</taxon>
    </lineage>
</organism>
<dbReference type="GO" id="GO:0016491">
    <property type="term" value="F:oxidoreductase activity"/>
    <property type="evidence" value="ECO:0007669"/>
    <property type="project" value="UniProtKB-KW"/>
</dbReference>
<dbReference type="Gene3D" id="3.40.50.720">
    <property type="entry name" value="NAD(P)-binding Rossmann-like Domain"/>
    <property type="match status" value="1"/>
</dbReference>
<dbReference type="Pfam" id="PF00106">
    <property type="entry name" value="adh_short"/>
    <property type="match status" value="1"/>
</dbReference>
<keyword evidence="2" id="KW-0560">Oxidoreductase</keyword>
<sequence length="311" mass="32746">MRQQWVHGDKARIHDRAVIIFCGRPERERAAPRAVLTPCGLTRPPGGKGVRCGPMSNKLLNSAAKSAVVTGAGSGIGRAVALALTDAGWSVALAGRRPEPLAETAALAGEHARVITVPADVSRPDDVTALFSSVRECFGRLDLLFNNAGAFGPRSVPVEDLSVADWHSVVDVNVTGAFLCAQAAYRLMKDQDPQGGRIINNGSVSAHAPRPHSVAYTTTKHAMTGLTKSLSLDGRPYRIACGQIDIGNAATDMTEQMRTGILQANGELAVEPVMAAADVARTVLHMAELPLEANVQFATVLATAMPYVGRG</sequence>
<dbReference type="CDD" id="cd05233">
    <property type="entry name" value="SDR_c"/>
    <property type="match status" value="1"/>
</dbReference>
<dbReference type="AlphaFoldDB" id="A0A1K1UC89"/>
<dbReference type="PANTHER" id="PTHR43669:SF12">
    <property type="entry name" value="BLR5618 PROTEIN"/>
    <property type="match status" value="1"/>
</dbReference>
<dbReference type="SUPFAM" id="SSF51735">
    <property type="entry name" value="NAD(P)-binding Rossmann-fold domains"/>
    <property type="match status" value="1"/>
</dbReference>
<dbReference type="EMBL" id="FPJO01000001">
    <property type="protein sequence ID" value="SFX10212.1"/>
    <property type="molecule type" value="Genomic_DNA"/>
</dbReference>